<dbReference type="InterPro" id="IPR043148">
    <property type="entry name" value="TagF_C"/>
</dbReference>
<keyword evidence="3" id="KW-1185">Reference proteome</keyword>
<evidence type="ECO:0000256" key="1">
    <source>
        <dbReference type="SAM" id="Phobius"/>
    </source>
</evidence>
<keyword evidence="1" id="KW-0472">Membrane</keyword>
<dbReference type="Pfam" id="PF04464">
    <property type="entry name" value="Glyphos_transf"/>
    <property type="match status" value="1"/>
</dbReference>
<name>A0ABR9DPB5_9MICO</name>
<accession>A0ABR9DPB5</accession>
<dbReference type="InterPro" id="IPR007554">
    <property type="entry name" value="Glycerophosphate_synth"/>
</dbReference>
<dbReference type="Proteomes" id="UP000642107">
    <property type="component" value="Unassembled WGS sequence"/>
</dbReference>
<feature type="transmembrane region" description="Helical" evidence="1">
    <location>
        <begin position="142"/>
        <end position="161"/>
    </location>
</feature>
<evidence type="ECO:0000313" key="2">
    <source>
        <dbReference type="EMBL" id="MBD9698946.1"/>
    </source>
</evidence>
<dbReference type="Gene3D" id="3.40.50.12580">
    <property type="match status" value="1"/>
</dbReference>
<protein>
    <submittedName>
        <fullName evidence="2">CDP-glycerol glycerophosphotransferase family protein</fullName>
    </submittedName>
</protein>
<feature type="transmembrane region" description="Helical" evidence="1">
    <location>
        <begin position="34"/>
        <end position="51"/>
    </location>
</feature>
<proteinExistence type="predicted"/>
<evidence type="ECO:0000313" key="3">
    <source>
        <dbReference type="Proteomes" id="UP000642107"/>
    </source>
</evidence>
<keyword evidence="1" id="KW-1133">Transmembrane helix</keyword>
<dbReference type="EMBL" id="JACZDF010000002">
    <property type="protein sequence ID" value="MBD9698946.1"/>
    <property type="molecule type" value="Genomic_DNA"/>
</dbReference>
<dbReference type="RefSeq" id="WP_192278615.1">
    <property type="nucleotide sequence ID" value="NZ_JACZDF010000002.1"/>
</dbReference>
<feature type="transmembrane region" description="Helical" evidence="1">
    <location>
        <begin position="72"/>
        <end position="90"/>
    </location>
</feature>
<feature type="transmembrane region" description="Helical" evidence="1">
    <location>
        <begin position="96"/>
        <end position="114"/>
    </location>
</feature>
<keyword evidence="1" id="KW-0812">Transmembrane</keyword>
<reference evidence="2 3" key="1">
    <citation type="submission" date="2020-09" db="EMBL/GenBank/DDBJ databases">
        <title>Flavimobilis rhizosphaerae sp. nov., isolated from rhizosphere soil of Spartina alterniflora.</title>
        <authorList>
            <person name="Hanqin C."/>
        </authorList>
    </citation>
    <scope>NUCLEOTIDE SEQUENCE [LARGE SCALE GENOMIC DNA]</scope>
    <source>
        <strain evidence="2 3">GY 10621</strain>
    </source>
</reference>
<organism evidence="2 3">
    <name type="scientific">Flavimobilis rhizosphaerae</name>
    <dbReference type="NCBI Taxonomy" id="2775421"/>
    <lineage>
        <taxon>Bacteria</taxon>
        <taxon>Bacillati</taxon>
        <taxon>Actinomycetota</taxon>
        <taxon>Actinomycetes</taxon>
        <taxon>Micrococcales</taxon>
        <taxon>Jonesiaceae</taxon>
        <taxon>Flavimobilis</taxon>
    </lineage>
</organism>
<gene>
    <name evidence="2" type="ORF">IGS67_05480</name>
</gene>
<comment type="caution">
    <text evidence="2">The sequence shown here is derived from an EMBL/GenBank/DDBJ whole genome shotgun (WGS) entry which is preliminary data.</text>
</comment>
<sequence length="563" mass="59965">MLRKIGAIALGNVAVLVNAAAALGALLVVGAVEGGLWVMIAAGVAVLALLRPVGAVRRALRRPDATPRPSRFGLGSFAVSRSLGAVLVAVTNPDALGFVVAGALVLGVLAETVLGRAEAAWEPAAANAPWAALARTPRTVHLVAPGSVLAMVVALVLAALGTSMVPALGLMSLALAALVGAGVWALLARRDRLQAEQGLRGGLEEYAPRFVLYWEAGLETTYQISMWLPYLEQIGEPFVVVLRHPRNLEAVAALTDRPVVVVRAMDGLDDVLVPSLTTAFYVNNSIRNCHFVRFTELTHVQLNHGDSDKAPSFNPVMRMYDLNFVAGQAAVDRYAANGVTTREDFFRIVGRPQVADVAPAAARPADAPLTVLYAPTWAGFMADSNYSSLLQGPDIVRELLRRGTTVVFRPHPHAWRSRSLAAACREIEQLLATDAAATCRAHLFGEVAAQQMSVVDCFNAADAMVSDVSSVVPDFLFSGKPFALVAVGTTTEDFVAANPVAEGAYVIDEELTGLGAALDDLLGPDPLRTDRLRLRTAYLGDVERDDYVGLFLDAAREVVRRER</sequence>
<feature type="transmembrane region" description="Helical" evidence="1">
    <location>
        <begin position="167"/>
        <end position="187"/>
    </location>
</feature>